<protein>
    <submittedName>
        <fullName evidence="2">SIS domain-containing protein</fullName>
    </submittedName>
</protein>
<evidence type="ECO:0000313" key="3">
    <source>
        <dbReference type="Proteomes" id="UP000675781"/>
    </source>
</evidence>
<gene>
    <name evidence="2" type="ORF">KDL01_20435</name>
</gene>
<dbReference type="CDD" id="cd05006">
    <property type="entry name" value="SIS_GmhA"/>
    <property type="match status" value="1"/>
</dbReference>
<dbReference type="InterPro" id="IPR046348">
    <property type="entry name" value="SIS_dom_sf"/>
</dbReference>
<keyword evidence="3" id="KW-1185">Reference proteome</keyword>
<dbReference type="EMBL" id="JAGSOG010000104">
    <property type="protein sequence ID" value="MBR7835655.1"/>
    <property type="molecule type" value="Genomic_DNA"/>
</dbReference>
<dbReference type="InterPro" id="IPR035461">
    <property type="entry name" value="GmhA/DiaA"/>
</dbReference>
<dbReference type="Gene3D" id="3.40.50.10490">
    <property type="entry name" value="Glucose-6-phosphate isomerase like protein, domain 1"/>
    <property type="match status" value="1"/>
</dbReference>
<dbReference type="RefSeq" id="WP_212530146.1">
    <property type="nucleotide sequence ID" value="NZ_JAGSOG010000104.1"/>
</dbReference>
<feature type="domain" description="SIS" evidence="1">
    <location>
        <begin position="60"/>
        <end position="219"/>
    </location>
</feature>
<dbReference type="GO" id="GO:1901135">
    <property type="term" value="P:carbohydrate derivative metabolic process"/>
    <property type="evidence" value="ECO:0007669"/>
    <property type="project" value="InterPro"/>
</dbReference>
<dbReference type="Proteomes" id="UP000675781">
    <property type="component" value="Unassembled WGS sequence"/>
</dbReference>
<dbReference type="InterPro" id="IPR001347">
    <property type="entry name" value="SIS_dom"/>
</dbReference>
<accession>A0A941ENH4</accession>
<comment type="caution">
    <text evidence="2">The sequence shown here is derived from an EMBL/GenBank/DDBJ whole genome shotgun (WGS) entry which is preliminary data.</text>
</comment>
<dbReference type="Pfam" id="PF13580">
    <property type="entry name" value="SIS_2"/>
    <property type="match status" value="1"/>
</dbReference>
<reference evidence="2" key="1">
    <citation type="submission" date="2021-04" db="EMBL/GenBank/DDBJ databases">
        <title>Genome based classification of Actinospica acidithermotolerans sp. nov., an actinobacterium isolated from an Indonesian hot spring.</title>
        <authorList>
            <person name="Kusuma A.B."/>
            <person name="Putra K.E."/>
            <person name="Nafisah S."/>
            <person name="Loh J."/>
            <person name="Nouioui I."/>
            <person name="Goodfellow M."/>
        </authorList>
    </citation>
    <scope>NUCLEOTIDE SEQUENCE</scope>
    <source>
        <strain evidence="2">CSCA 57</strain>
    </source>
</reference>
<dbReference type="GO" id="GO:0097367">
    <property type="term" value="F:carbohydrate derivative binding"/>
    <property type="evidence" value="ECO:0007669"/>
    <property type="project" value="InterPro"/>
</dbReference>
<proteinExistence type="predicted"/>
<sequence>MTATDLVALYPFLYASDGELDVLLDAAVRSTVAKTAEITELRAELARRQGARLELCARQLAERFAAGGRLLVFGNGGSSTDAQELATLFLHPDGEHPALPAFALSNDIAVMTALSNDVGFDVAFSRQIAAFGRSADIAVGISTSGNSANLLLAFEEAARRGLMTVGIAGYDGGRMAQLAELEHLFVVPSASVHRVQEAQTTLYHALWELTVAAFAGRHPVPEPFDPRGSD</sequence>
<dbReference type="AlphaFoldDB" id="A0A941ENH4"/>
<dbReference type="PANTHER" id="PTHR30390">
    <property type="entry name" value="SEDOHEPTULOSE 7-PHOSPHATE ISOMERASE / DNAA INITIATOR-ASSOCIATING FACTOR FOR REPLICATION INITIATION"/>
    <property type="match status" value="1"/>
</dbReference>
<organism evidence="2 3">
    <name type="scientific">Actinospica durhamensis</name>
    <dbReference type="NCBI Taxonomy" id="1508375"/>
    <lineage>
        <taxon>Bacteria</taxon>
        <taxon>Bacillati</taxon>
        <taxon>Actinomycetota</taxon>
        <taxon>Actinomycetes</taxon>
        <taxon>Catenulisporales</taxon>
        <taxon>Actinospicaceae</taxon>
        <taxon>Actinospica</taxon>
    </lineage>
</organism>
<dbReference type="PROSITE" id="PS51464">
    <property type="entry name" value="SIS"/>
    <property type="match status" value="1"/>
</dbReference>
<dbReference type="InterPro" id="IPR050099">
    <property type="entry name" value="SIS_GmhA/DiaA_subfam"/>
</dbReference>
<evidence type="ECO:0000259" key="1">
    <source>
        <dbReference type="PROSITE" id="PS51464"/>
    </source>
</evidence>
<dbReference type="SUPFAM" id="SSF53697">
    <property type="entry name" value="SIS domain"/>
    <property type="match status" value="1"/>
</dbReference>
<evidence type="ECO:0000313" key="2">
    <source>
        <dbReference type="EMBL" id="MBR7835655.1"/>
    </source>
</evidence>
<name>A0A941ENH4_9ACTN</name>